<dbReference type="EMBL" id="BJXR01000053">
    <property type="protein sequence ID" value="GEN12032.1"/>
    <property type="molecule type" value="Genomic_DNA"/>
</dbReference>
<evidence type="ECO:0000313" key="2">
    <source>
        <dbReference type="EMBL" id="GEN12032.1"/>
    </source>
</evidence>
<gene>
    <name evidence="2" type="ORF">MFU01_70690</name>
</gene>
<evidence type="ECO:0000313" key="3">
    <source>
        <dbReference type="Proteomes" id="UP000321514"/>
    </source>
</evidence>
<name>A0A511TF66_MYXFU</name>
<reference evidence="2 3" key="1">
    <citation type="submission" date="2019-07" db="EMBL/GenBank/DDBJ databases">
        <title>Whole genome shotgun sequence of Myxococcus fulvus NBRC 100333.</title>
        <authorList>
            <person name="Hosoyama A."/>
            <person name="Uohara A."/>
            <person name="Ohji S."/>
            <person name="Ichikawa N."/>
        </authorList>
    </citation>
    <scope>NUCLEOTIDE SEQUENCE [LARGE SCALE GENOMIC DNA]</scope>
    <source>
        <strain evidence="2 3">NBRC 100333</strain>
    </source>
</reference>
<protein>
    <submittedName>
        <fullName evidence="2">Uncharacterized protein</fullName>
    </submittedName>
</protein>
<dbReference type="AlphaFoldDB" id="A0A511TF66"/>
<evidence type="ECO:0000256" key="1">
    <source>
        <dbReference type="SAM" id="MobiDB-lite"/>
    </source>
</evidence>
<comment type="caution">
    <text evidence="2">The sequence shown here is derived from an EMBL/GenBank/DDBJ whole genome shotgun (WGS) entry which is preliminary data.</text>
</comment>
<dbReference type="Proteomes" id="UP000321514">
    <property type="component" value="Unassembled WGS sequence"/>
</dbReference>
<accession>A0A511TF66</accession>
<organism evidence="2 3">
    <name type="scientific">Myxococcus fulvus</name>
    <dbReference type="NCBI Taxonomy" id="33"/>
    <lineage>
        <taxon>Bacteria</taxon>
        <taxon>Pseudomonadati</taxon>
        <taxon>Myxococcota</taxon>
        <taxon>Myxococcia</taxon>
        <taxon>Myxococcales</taxon>
        <taxon>Cystobacterineae</taxon>
        <taxon>Myxococcaceae</taxon>
        <taxon>Myxococcus</taxon>
    </lineage>
</organism>
<feature type="region of interest" description="Disordered" evidence="1">
    <location>
        <begin position="1"/>
        <end position="30"/>
    </location>
</feature>
<sequence>MKAGSQYGEASDDFPPHAHTAHAMMAHPRRHRLLNRRDMIPPEARAARPGGAHRTPRQVTITLTGAPHGMGEVASRARQFQTPHVLPIHHASAPARIRAEHLD</sequence>
<feature type="compositionally biased region" description="Low complexity" evidence="1">
    <location>
        <begin position="17"/>
        <end position="26"/>
    </location>
</feature>
<proteinExistence type="predicted"/>